<dbReference type="RefSeq" id="WP_014297273.1">
    <property type="nucleotide sequence ID" value="NC_016751.1"/>
</dbReference>
<accession>H2J5Y3</accession>
<feature type="transmembrane region" description="Helical" evidence="2">
    <location>
        <begin position="81"/>
        <end position="105"/>
    </location>
</feature>
<keyword evidence="2" id="KW-1133">Transmembrane helix</keyword>
<name>H2J5Y3_MARPK</name>
<dbReference type="STRING" id="443254.Marpi_1821"/>
<dbReference type="OrthoDB" id="44925at2"/>
<dbReference type="KEGG" id="mpz:Marpi_1821"/>
<feature type="coiled-coil region" evidence="1">
    <location>
        <begin position="113"/>
        <end position="147"/>
    </location>
</feature>
<reference evidence="3 4" key="1">
    <citation type="journal article" date="2012" name="J. Bacteriol.">
        <title>Complete Genome Sequence of the Thermophilic, Piezophilic, Heterotrophic Bacterium Marinitoga piezophila KA3.</title>
        <authorList>
            <person name="Lucas S."/>
            <person name="Han J."/>
            <person name="Lapidus A."/>
            <person name="Cheng J.F."/>
            <person name="Goodwin L.A."/>
            <person name="Pitluck S."/>
            <person name="Peters L."/>
            <person name="Mikhailova N."/>
            <person name="Teshima H."/>
            <person name="Detter J.C."/>
            <person name="Han C."/>
            <person name="Tapia R."/>
            <person name="Land M."/>
            <person name="Hauser L."/>
            <person name="Kyrpides N.C."/>
            <person name="Ivanova N."/>
            <person name="Pagani I."/>
            <person name="Vannier P."/>
            <person name="Oger P."/>
            <person name="Bartlett D.H."/>
            <person name="Noll K.M."/>
            <person name="Woyke T."/>
            <person name="Jebbar M."/>
        </authorList>
    </citation>
    <scope>NUCLEOTIDE SEQUENCE [LARGE SCALE GENOMIC DNA]</scope>
    <source>
        <strain evidence="4">DSM 14283 / JCM 11233 / KA3</strain>
    </source>
</reference>
<protein>
    <recommendedName>
        <fullName evidence="5">GAF domain-containing protein</fullName>
    </recommendedName>
</protein>
<evidence type="ECO:0000313" key="4">
    <source>
        <dbReference type="Proteomes" id="UP000007161"/>
    </source>
</evidence>
<evidence type="ECO:0000256" key="2">
    <source>
        <dbReference type="SAM" id="Phobius"/>
    </source>
</evidence>
<keyword evidence="1" id="KW-0175">Coiled coil</keyword>
<sequence length="404" mass="47356">MAKKKGYYGYIELFIIYTLILIVDIYGKYFGYAFIDPNPYFIFSLFIAIRYGINLALVSGFLSTAYLFFSLYIQAKENFTGLIVSWQILKIPLFTFSLSFIIGFFRDMYIQEIENRDERIKVLNEKVKDLENEIRKYKNVTVDLEKKLVLERKGVSLLVERLKEIDYESAEDIFNESIDLIFDFIEATTVSIYTLSKNNFLRMRVRKGPQYLPNSFDIEKSVVISMAKEFGAANVNVLYLTEMEYNFEFEPAMAVSISAGKNILGFVIIELIDPEKVNKNTETYLKILSDWLSTLLMASKELAESDEEMFIKPYEEFEITLKYIEERRKRFEIPYSIIYFTVTQNVEIEKYRKIIRDTDFVFYDPEDKKGAIILTSCGKTGLKRVLENIEKIKSIKVLEAYSKE</sequence>
<dbReference type="HOGENOM" id="CLU_705703_0_0_0"/>
<keyword evidence="2" id="KW-0812">Transmembrane</keyword>
<keyword evidence="4" id="KW-1185">Reference proteome</keyword>
<gene>
    <name evidence="3" type="ordered locus">Marpi_1821</name>
</gene>
<feature type="transmembrane region" description="Helical" evidence="2">
    <location>
        <begin position="7"/>
        <end position="29"/>
    </location>
</feature>
<reference evidence="4" key="2">
    <citation type="submission" date="2012-01" db="EMBL/GenBank/DDBJ databases">
        <title>Complete sequence of chromosome of Marinitoga piezophila KA3.</title>
        <authorList>
            <person name="Lucas S."/>
            <person name="Han J."/>
            <person name="Lapidus A."/>
            <person name="Cheng J.-F."/>
            <person name="Goodwin L."/>
            <person name="Pitluck S."/>
            <person name="Peters L."/>
            <person name="Mikhailova N."/>
            <person name="Teshima H."/>
            <person name="Detter J.C."/>
            <person name="Han C."/>
            <person name="Tapia R."/>
            <person name="Land M."/>
            <person name="Hauser L."/>
            <person name="Kyrpides N."/>
            <person name="Ivanova N."/>
            <person name="Pagani I."/>
            <person name="Jebbar M."/>
            <person name="Vannier P."/>
            <person name="Oger P."/>
            <person name="Cario A."/>
            <person name="Bartlett D."/>
            <person name="Noll K.M."/>
            <person name="Woyke T."/>
        </authorList>
    </citation>
    <scope>NUCLEOTIDE SEQUENCE [LARGE SCALE GENOMIC DNA]</scope>
    <source>
        <strain evidence="4">DSM 14283 / JCM 11233 / KA3</strain>
    </source>
</reference>
<evidence type="ECO:0000313" key="3">
    <source>
        <dbReference type="EMBL" id="AEX86202.1"/>
    </source>
</evidence>
<keyword evidence="2" id="KW-0472">Membrane</keyword>
<evidence type="ECO:0000256" key="1">
    <source>
        <dbReference type="SAM" id="Coils"/>
    </source>
</evidence>
<dbReference type="AlphaFoldDB" id="H2J5Y3"/>
<dbReference type="Proteomes" id="UP000007161">
    <property type="component" value="Chromosome"/>
</dbReference>
<proteinExistence type="predicted"/>
<dbReference type="EMBL" id="CP003257">
    <property type="protein sequence ID" value="AEX86202.1"/>
    <property type="molecule type" value="Genomic_DNA"/>
</dbReference>
<feature type="transmembrane region" description="Helical" evidence="2">
    <location>
        <begin position="41"/>
        <end position="69"/>
    </location>
</feature>
<evidence type="ECO:0008006" key="5">
    <source>
        <dbReference type="Google" id="ProtNLM"/>
    </source>
</evidence>
<dbReference type="eggNOG" id="ENOG502ZACD">
    <property type="taxonomic scope" value="Bacteria"/>
</dbReference>
<organism evidence="3 4">
    <name type="scientific">Marinitoga piezophila (strain DSM 14283 / JCM 11233 / KA3)</name>
    <dbReference type="NCBI Taxonomy" id="443254"/>
    <lineage>
        <taxon>Bacteria</taxon>
        <taxon>Thermotogati</taxon>
        <taxon>Thermotogota</taxon>
        <taxon>Thermotogae</taxon>
        <taxon>Petrotogales</taxon>
        <taxon>Petrotogaceae</taxon>
        <taxon>Marinitoga</taxon>
    </lineage>
</organism>